<dbReference type="RefSeq" id="WP_090026807.1">
    <property type="nucleotide sequence ID" value="NZ_FNEB01000001.1"/>
</dbReference>
<dbReference type="Proteomes" id="UP000199340">
    <property type="component" value="Unassembled WGS sequence"/>
</dbReference>
<evidence type="ECO:0000313" key="2">
    <source>
        <dbReference type="Proteomes" id="UP000199340"/>
    </source>
</evidence>
<dbReference type="InterPro" id="IPR027417">
    <property type="entry name" value="P-loop_NTPase"/>
</dbReference>
<organism evidence="1 2">
    <name type="scientific">Lutimaribacter saemankumensis</name>
    <dbReference type="NCBI Taxonomy" id="490829"/>
    <lineage>
        <taxon>Bacteria</taxon>
        <taxon>Pseudomonadati</taxon>
        <taxon>Pseudomonadota</taxon>
        <taxon>Alphaproteobacteria</taxon>
        <taxon>Rhodobacterales</taxon>
        <taxon>Roseobacteraceae</taxon>
        <taxon>Lutimaribacter</taxon>
    </lineage>
</organism>
<dbReference type="AlphaFoldDB" id="A0A1G8IFK6"/>
<evidence type="ECO:0000313" key="1">
    <source>
        <dbReference type="EMBL" id="SDI17685.1"/>
    </source>
</evidence>
<dbReference type="SUPFAM" id="SSF52540">
    <property type="entry name" value="P-loop containing nucleoside triphosphate hydrolases"/>
    <property type="match status" value="1"/>
</dbReference>
<name>A0A1G8IFK6_9RHOB</name>
<gene>
    <name evidence="1" type="ORF">SAMN05421850_101902</name>
</gene>
<reference evidence="1 2" key="1">
    <citation type="submission" date="2016-10" db="EMBL/GenBank/DDBJ databases">
        <authorList>
            <person name="de Groot N.N."/>
        </authorList>
    </citation>
    <scope>NUCLEOTIDE SEQUENCE [LARGE SCALE GENOMIC DNA]</scope>
    <source>
        <strain evidence="1 2">DSM 28010</strain>
    </source>
</reference>
<protein>
    <submittedName>
        <fullName evidence="1">Protein ImuA</fullName>
    </submittedName>
</protein>
<proteinExistence type="predicted"/>
<sequence>MTVHTLSRRPHRAAPTIAPDPQMALATGRLHELCGPARWTCALWIAGALDGPVLWIAPAWSGTQPNPCGMVPWADPKRFLFAAPTRPEDVLWCMEEALRSGAAPLVVADLPGPPGLTPVRRLHLAAEAAAEAPLGLILTPGDGGAPGVESRWHMAPAHEGDALRWRLERRRARTLPPQGWNLVEQDGKRGLVPAGPKG</sequence>
<dbReference type="Gene3D" id="3.40.50.300">
    <property type="entry name" value="P-loop containing nucleotide triphosphate hydrolases"/>
    <property type="match status" value="1"/>
</dbReference>
<dbReference type="STRING" id="490829.SAMN05421850_101902"/>
<keyword evidence="2" id="KW-1185">Reference proteome</keyword>
<dbReference type="EMBL" id="FNEB01000001">
    <property type="protein sequence ID" value="SDI17685.1"/>
    <property type="molecule type" value="Genomic_DNA"/>
</dbReference>
<dbReference type="OrthoDB" id="7630980at2"/>
<accession>A0A1G8IFK6</accession>